<dbReference type="PANTHER" id="PTHR12526">
    <property type="entry name" value="GLYCOSYLTRANSFERASE"/>
    <property type="match status" value="1"/>
</dbReference>
<dbReference type="GO" id="GO:0016757">
    <property type="term" value="F:glycosyltransferase activity"/>
    <property type="evidence" value="ECO:0007669"/>
    <property type="project" value="UniProtKB-KW"/>
</dbReference>
<gene>
    <name evidence="3" type="ORF">CCC_00763</name>
</gene>
<keyword evidence="4" id="KW-1185">Reference proteome</keyword>
<keyword evidence="1" id="KW-0328">Glycosyltransferase</keyword>
<organism evidence="3 4">
    <name type="scientific">Paramagnetospirillum magnetotacticum MS-1</name>
    <dbReference type="NCBI Taxonomy" id="272627"/>
    <lineage>
        <taxon>Bacteria</taxon>
        <taxon>Pseudomonadati</taxon>
        <taxon>Pseudomonadota</taxon>
        <taxon>Alphaproteobacteria</taxon>
        <taxon>Rhodospirillales</taxon>
        <taxon>Magnetospirillaceae</taxon>
        <taxon>Paramagnetospirillum</taxon>
    </lineage>
</organism>
<evidence type="ECO:0000313" key="4">
    <source>
        <dbReference type="Proteomes" id="UP000031971"/>
    </source>
</evidence>
<accession>A0A0C2U882</accession>
<comment type="caution">
    <text evidence="3">The sequence shown here is derived from an EMBL/GenBank/DDBJ whole genome shotgun (WGS) entry which is preliminary data.</text>
</comment>
<keyword evidence="2 3" id="KW-0808">Transferase</keyword>
<dbReference type="Gene3D" id="3.40.50.2000">
    <property type="entry name" value="Glycogen Phosphorylase B"/>
    <property type="match status" value="2"/>
</dbReference>
<dbReference type="CDD" id="cd03801">
    <property type="entry name" value="GT4_PimA-like"/>
    <property type="match status" value="1"/>
</dbReference>
<dbReference type="SUPFAM" id="SSF53756">
    <property type="entry name" value="UDP-Glycosyltransferase/glycogen phosphorylase"/>
    <property type="match status" value="1"/>
</dbReference>
<dbReference type="RefSeq" id="WP_009871215.1">
    <property type="nucleotide sequence ID" value="NZ_JXSL01000030.1"/>
</dbReference>
<dbReference type="AlphaFoldDB" id="A0A0C2U882"/>
<proteinExistence type="predicted"/>
<protein>
    <submittedName>
        <fullName evidence="3">Glycosyltransferase</fullName>
    </submittedName>
</protein>
<dbReference type="Proteomes" id="UP000031971">
    <property type="component" value="Unassembled WGS sequence"/>
</dbReference>
<dbReference type="EMBL" id="JXSL01000030">
    <property type="protein sequence ID" value="KIL97702.1"/>
    <property type="molecule type" value="Genomic_DNA"/>
</dbReference>
<dbReference type="STRING" id="272627.CCC_00763"/>
<dbReference type="PANTHER" id="PTHR12526:SF510">
    <property type="entry name" value="D-INOSITOL 3-PHOSPHATE GLYCOSYLTRANSFERASE"/>
    <property type="match status" value="1"/>
</dbReference>
<dbReference type="OrthoDB" id="9781738at2"/>
<evidence type="ECO:0000256" key="2">
    <source>
        <dbReference type="ARBA" id="ARBA00022679"/>
    </source>
</evidence>
<dbReference type="Pfam" id="PF13692">
    <property type="entry name" value="Glyco_trans_1_4"/>
    <property type="match status" value="1"/>
</dbReference>
<evidence type="ECO:0000313" key="3">
    <source>
        <dbReference type="EMBL" id="KIL97702.1"/>
    </source>
</evidence>
<sequence>MSRVLVITLPPFAGGVPAKCRILVDHLRSKGHEVTVAYYATLSDHPDLVAPSWKPWRRPSTLERTIWNGVPAVAVGCRFPELEFPYYLPSERWTRLIKAHDRHIAVGGTVLASYPLVVAGVPHITWCAATMIEDRQDRRRAMPWPRRLVDQGLIGPVQARMERLILADQGRIRPVSGHTARLFQSMGAGPCPVMPIPVDCERFRPPAQPAPAGVVGFAARLNDPRKNLGLLIDAVAGGADLRLRLAGDTPQGELAARLNDPRLKGRVELAGELSLDQLPGFYAGLDLFAIPSHQEGFGIVGMEAMASGLPVVSTRCGGPEDYVTPGETGFLADDAAEMAAILARLAADRPLRAQLGANARRLAESRYSHQKFAAILSQAWAECWGEEP</sequence>
<reference evidence="3 4" key="1">
    <citation type="submission" date="2015-01" db="EMBL/GenBank/DDBJ databases">
        <title>Genome Sequence of Magnetospirillum magnetotacticum Strain MS-1.</title>
        <authorList>
            <person name="Marinov G.K."/>
            <person name="Smalley M.D."/>
            <person name="DeSalvo G."/>
        </authorList>
    </citation>
    <scope>NUCLEOTIDE SEQUENCE [LARGE SCALE GENOMIC DNA]</scope>
    <source>
        <strain evidence="3 4">MS-1</strain>
    </source>
</reference>
<name>A0A0C2U882_PARME</name>
<evidence type="ECO:0000256" key="1">
    <source>
        <dbReference type="ARBA" id="ARBA00022676"/>
    </source>
</evidence>